<keyword evidence="4" id="KW-1185">Reference proteome</keyword>
<keyword evidence="1" id="KW-0472">Membrane</keyword>
<dbReference type="Proteomes" id="UP000002774">
    <property type="component" value="Chromosome"/>
</dbReference>
<dbReference type="OrthoDB" id="1453786at2"/>
<dbReference type="InterPro" id="IPR055407">
    <property type="entry name" value="TraM_C"/>
</dbReference>
<evidence type="ECO:0000313" key="3">
    <source>
        <dbReference type="EMBL" id="EHQ27529.1"/>
    </source>
</evidence>
<dbReference type="STRING" id="714943.Mucpa_3430"/>
<evidence type="ECO:0000259" key="2">
    <source>
        <dbReference type="Pfam" id="PF12508"/>
    </source>
</evidence>
<dbReference type="RefSeq" id="WP_008508012.1">
    <property type="nucleotide sequence ID" value="NZ_CM001403.1"/>
</dbReference>
<organism evidence="3 4">
    <name type="scientific">Mucilaginibacter paludis DSM 18603</name>
    <dbReference type="NCBI Taxonomy" id="714943"/>
    <lineage>
        <taxon>Bacteria</taxon>
        <taxon>Pseudomonadati</taxon>
        <taxon>Bacteroidota</taxon>
        <taxon>Sphingobacteriia</taxon>
        <taxon>Sphingobacteriales</taxon>
        <taxon>Sphingobacteriaceae</taxon>
        <taxon>Mucilaginibacter</taxon>
    </lineage>
</organism>
<proteinExistence type="predicted"/>
<feature type="domain" description="Conjugative transposon TraM C-terminal" evidence="2">
    <location>
        <begin position="217"/>
        <end position="361"/>
    </location>
</feature>
<keyword evidence="1" id="KW-0812">Transmembrane</keyword>
<evidence type="ECO:0000256" key="1">
    <source>
        <dbReference type="SAM" id="Phobius"/>
    </source>
</evidence>
<evidence type="ECO:0000313" key="4">
    <source>
        <dbReference type="Proteomes" id="UP000002774"/>
    </source>
</evidence>
<sequence>MKEQTIEQQQQQEKLKKFLLVLPLLILPFMTMAFWALGGGKGGANEQAAHYKGINTDLPEAKFNKDQPQDKLSLYDQAARDSVTATSHSANPVFTLKQDSSRSVLQGQSTADANEVKLSQKLAQLKQEINKAPEPMVTANQVTAPKQQPVTNTADVDRLENLMKNMNTKNGDDPEMKQLEGMIDKIIQIQHPEMVAAQLQQQGKQAKPATDSLFKAIPAMIDGNQNVAQGSAVKLRLQDTVTLKGITLPKGFNLYGNCAITNQRLLLQIKSIRLGTSIIPVDLTVYYTDGMPGLPAPEAELADAGGNGAANAVQSMEFLPYDQSLTTQVASAGISAAKTLFSKKVKRIRVKLKDGEGVLLRNNQPGH</sequence>
<accession>H1YIB6</accession>
<gene>
    <name evidence="3" type="ORF">Mucpa_3430</name>
</gene>
<dbReference type="eggNOG" id="ENOG502ZB36">
    <property type="taxonomic scope" value="Bacteria"/>
</dbReference>
<name>H1YIB6_9SPHI</name>
<dbReference type="Pfam" id="PF12508">
    <property type="entry name" value="Transposon_TraM"/>
    <property type="match status" value="1"/>
</dbReference>
<dbReference type="EMBL" id="CM001403">
    <property type="protein sequence ID" value="EHQ27529.1"/>
    <property type="molecule type" value="Genomic_DNA"/>
</dbReference>
<dbReference type="AlphaFoldDB" id="H1YIB6"/>
<reference evidence="3" key="1">
    <citation type="submission" date="2011-09" db="EMBL/GenBank/DDBJ databases">
        <title>The permanent draft genome of Mucilaginibacter paludis DSM 18603.</title>
        <authorList>
            <consortium name="US DOE Joint Genome Institute (JGI-PGF)"/>
            <person name="Lucas S."/>
            <person name="Han J."/>
            <person name="Lapidus A."/>
            <person name="Bruce D."/>
            <person name="Goodwin L."/>
            <person name="Pitluck S."/>
            <person name="Peters L."/>
            <person name="Kyrpides N."/>
            <person name="Mavromatis K."/>
            <person name="Ivanova N."/>
            <person name="Mikhailova N."/>
            <person name="Held B."/>
            <person name="Detter J.C."/>
            <person name="Tapia R."/>
            <person name="Han C."/>
            <person name="Land M."/>
            <person name="Hauser L."/>
            <person name="Markowitz V."/>
            <person name="Cheng J.-F."/>
            <person name="Hugenholtz P."/>
            <person name="Woyke T."/>
            <person name="Wu D."/>
            <person name="Tindall B."/>
            <person name="Brambilla E."/>
            <person name="Klenk H.-P."/>
            <person name="Eisen J.A."/>
        </authorList>
    </citation>
    <scope>NUCLEOTIDE SEQUENCE [LARGE SCALE GENOMIC DNA]</scope>
    <source>
        <strain evidence="3">DSM 18603</strain>
    </source>
</reference>
<feature type="transmembrane region" description="Helical" evidence="1">
    <location>
        <begin position="18"/>
        <end position="37"/>
    </location>
</feature>
<dbReference type="HOGENOM" id="CLU_735320_0_0_10"/>
<keyword evidence="1" id="KW-1133">Transmembrane helix</keyword>
<protein>
    <submittedName>
        <fullName evidence="3">Conjugative transposon TraM protein</fullName>
    </submittedName>
</protein>